<feature type="domain" description="Type I restriction modification DNA specificity" evidence="4">
    <location>
        <begin position="206"/>
        <end position="391"/>
    </location>
</feature>
<evidence type="ECO:0000256" key="3">
    <source>
        <dbReference type="ARBA" id="ARBA00023125"/>
    </source>
</evidence>
<protein>
    <submittedName>
        <fullName evidence="5">4'-phosphopantetheinyl transferase</fullName>
    </submittedName>
</protein>
<dbReference type="PANTHER" id="PTHR43140:SF1">
    <property type="entry name" value="TYPE I RESTRICTION ENZYME ECOKI SPECIFICITY SUBUNIT"/>
    <property type="match status" value="1"/>
</dbReference>
<name>A0A3F3NY76_ECOLX</name>
<comment type="caution">
    <text evidence="5">The sequence shown here is derived from an EMBL/GenBank/DDBJ whole genome shotgun (WGS) entry which is preliminary data.</text>
</comment>
<organism evidence="5 6">
    <name type="scientific">Escherichia coli</name>
    <dbReference type="NCBI Taxonomy" id="562"/>
    <lineage>
        <taxon>Bacteria</taxon>
        <taxon>Pseudomonadati</taxon>
        <taxon>Pseudomonadota</taxon>
        <taxon>Gammaproteobacteria</taxon>
        <taxon>Enterobacterales</taxon>
        <taxon>Enterobacteriaceae</taxon>
        <taxon>Escherichia</taxon>
    </lineage>
</organism>
<dbReference type="InterPro" id="IPR044946">
    <property type="entry name" value="Restrct_endonuc_typeI_TRD_sf"/>
</dbReference>
<dbReference type="RefSeq" id="WP_021578297.1">
    <property type="nucleotide sequence ID" value="NZ_JAKGSS010000016.1"/>
</dbReference>
<dbReference type="Gene3D" id="3.90.220.20">
    <property type="entry name" value="DNA methylase specificity domains"/>
    <property type="match status" value="2"/>
</dbReference>
<evidence type="ECO:0000313" key="5">
    <source>
        <dbReference type="EMBL" id="EFF8954008.1"/>
    </source>
</evidence>
<evidence type="ECO:0000256" key="2">
    <source>
        <dbReference type="ARBA" id="ARBA00022747"/>
    </source>
</evidence>
<keyword evidence="3" id="KW-0238">DNA-binding</keyword>
<evidence type="ECO:0000259" key="4">
    <source>
        <dbReference type="Pfam" id="PF01420"/>
    </source>
</evidence>
<keyword evidence="5" id="KW-0808">Transferase</keyword>
<reference evidence="5 6" key="1">
    <citation type="submission" date="2020-02" db="EMBL/GenBank/DDBJ databases">
        <authorList>
            <consortium name="PulseNet: The National Subtyping Network for Foodborne Disease Surveillance"/>
            <person name="Tarr C.L."/>
            <person name="Trees E."/>
            <person name="Katz L.S."/>
            <person name="Carleton-Romer H.A."/>
            <person name="Stroika S."/>
            <person name="Kucerova Z."/>
            <person name="Roache K.F."/>
            <person name="Sabol A.L."/>
            <person name="Besser J."/>
            <person name="Gerner-Smidt P."/>
        </authorList>
    </citation>
    <scope>NUCLEOTIDE SEQUENCE [LARGE SCALE GENOMIC DNA]</scope>
    <source>
        <strain evidence="5 6">PNUSAE005278</strain>
    </source>
</reference>
<evidence type="ECO:0000256" key="1">
    <source>
        <dbReference type="ARBA" id="ARBA00010923"/>
    </source>
</evidence>
<dbReference type="GO" id="GO:0016740">
    <property type="term" value="F:transferase activity"/>
    <property type="evidence" value="ECO:0007669"/>
    <property type="project" value="UniProtKB-KW"/>
</dbReference>
<keyword evidence="2" id="KW-0680">Restriction system</keyword>
<sequence>MSDHMFQIPEPWEISKLPEIADINMGQSPSSSDVNEHGEGIVFFQGKAEFGKLYPTPKKYCTKPTKIASAGDILLSVRAPVGPTNLANQSTAIGRGLAAISAYHGLMESKYLLYFFKCIEPWLSTQGTGSTFKAISGQFIRDLQSPVPPLAEQKIIAEKLDTLLAQVDSTKARLEQIPQILKRFRQAVLGAATNGKLIGHKRQSFEEWTTKTLKDFFSCIDGDRGPNYPKKNDYLTDGHCLFLSTKNVRKLGFNFDAKVFISEEKDSLLRKGKLARNDLIITTRGTLGNIALYDEKIPYDNVRINSGMLILRKKQEENSSEFFKILFAAPFFQKEILRKKTGSAQPQLPANILKEFVLSIPPVKEQHEIVHRVEQLFAYADTIEKQVNNALARVNNLTQSILAKAFRGELTAQWRAENPELISGENSAAALLEKIKAERAASGGKKASRKKS</sequence>
<evidence type="ECO:0000313" key="6">
    <source>
        <dbReference type="Proteomes" id="UP000524010"/>
    </source>
</evidence>
<dbReference type="CDD" id="cd17497">
    <property type="entry name" value="RMtype1_S_TteMORF1547P-TRD2-CR2_like"/>
    <property type="match status" value="1"/>
</dbReference>
<accession>A0A3F3NY76</accession>
<proteinExistence type="inferred from homology"/>
<comment type="similarity">
    <text evidence="1">Belongs to the type-I restriction system S methylase family.</text>
</comment>
<dbReference type="PANTHER" id="PTHR43140">
    <property type="entry name" value="TYPE-1 RESTRICTION ENZYME ECOKI SPECIFICITY PROTEIN"/>
    <property type="match status" value="1"/>
</dbReference>
<dbReference type="InterPro" id="IPR000055">
    <property type="entry name" value="Restrct_endonuc_typeI_TRD"/>
</dbReference>
<dbReference type="EMBL" id="AASRHK010000015">
    <property type="protein sequence ID" value="EFF8954008.1"/>
    <property type="molecule type" value="Genomic_DNA"/>
</dbReference>
<feature type="domain" description="Type I restriction modification DNA specificity" evidence="4">
    <location>
        <begin position="9"/>
        <end position="178"/>
    </location>
</feature>
<dbReference type="Pfam" id="PF01420">
    <property type="entry name" value="Methylase_S"/>
    <property type="match status" value="2"/>
</dbReference>
<dbReference type="GO" id="GO:0003677">
    <property type="term" value="F:DNA binding"/>
    <property type="evidence" value="ECO:0007669"/>
    <property type="project" value="UniProtKB-KW"/>
</dbReference>
<dbReference type="SUPFAM" id="SSF116734">
    <property type="entry name" value="DNA methylase specificity domain"/>
    <property type="match status" value="2"/>
</dbReference>
<dbReference type="AlphaFoldDB" id="A0A3F3NY76"/>
<dbReference type="GO" id="GO:0009307">
    <property type="term" value="P:DNA restriction-modification system"/>
    <property type="evidence" value="ECO:0007669"/>
    <property type="project" value="UniProtKB-KW"/>
</dbReference>
<dbReference type="InterPro" id="IPR051212">
    <property type="entry name" value="Type-I_RE_S_subunit"/>
</dbReference>
<dbReference type="Proteomes" id="UP000524010">
    <property type="component" value="Unassembled WGS sequence"/>
</dbReference>
<gene>
    <name evidence="5" type="ORF">BTB68_001934</name>
</gene>